<protein>
    <recommendedName>
        <fullName evidence="7">Endoribonuclease YbeY</fullName>
        <ecNumber evidence="7">3.1.-.-</ecNumber>
    </recommendedName>
</protein>
<sequence>MKKHTKHFPFLAIQRQRFSLDYQNRSSADGLPDEKQFYRWIWHALKSHYRRAELSLVLLDEEEARAYNRDYRGKDYATNVLSFALNEGESMFADTQDTLYGDLIICPQVVAREAAEQGKPLHHHFAHLVIHGTLHLMGFDHIEDEDADQMEALEIELLRQLNIPNPY</sequence>
<keyword evidence="6 7" id="KW-0862">Zinc</keyword>
<dbReference type="InterPro" id="IPR023091">
    <property type="entry name" value="MetalPrtase_cat_dom_sf_prd"/>
</dbReference>
<dbReference type="GO" id="GO:0004521">
    <property type="term" value="F:RNA endonuclease activity"/>
    <property type="evidence" value="ECO:0007669"/>
    <property type="project" value="UniProtKB-UniRule"/>
</dbReference>
<keyword evidence="7" id="KW-0698">rRNA processing</keyword>
<keyword evidence="3 7" id="KW-0479">Metal-binding</keyword>
<dbReference type="STRING" id="888741.HMPREF9098_1426"/>
<evidence type="ECO:0000256" key="3">
    <source>
        <dbReference type="ARBA" id="ARBA00022723"/>
    </source>
</evidence>
<keyword evidence="4 7" id="KW-0255">Endonuclease</keyword>
<dbReference type="GO" id="GO:0005737">
    <property type="term" value="C:cytoplasm"/>
    <property type="evidence" value="ECO:0007669"/>
    <property type="project" value="UniProtKB-SubCell"/>
</dbReference>
<dbReference type="SUPFAM" id="SSF55486">
    <property type="entry name" value="Metalloproteases ('zincins'), catalytic domain"/>
    <property type="match status" value="1"/>
</dbReference>
<dbReference type="EC" id="3.1.-.-" evidence="7"/>
<evidence type="ECO:0000256" key="6">
    <source>
        <dbReference type="ARBA" id="ARBA00022833"/>
    </source>
</evidence>
<comment type="caution">
    <text evidence="8">The sequence shown here is derived from an EMBL/GenBank/DDBJ whole genome shotgun (WGS) entry which is preliminary data.</text>
</comment>
<dbReference type="Pfam" id="PF02130">
    <property type="entry name" value="YbeY"/>
    <property type="match status" value="1"/>
</dbReference>
<gene>
    <name evidence="7 8" type="primary">ybeY</name>
    <name evidence="8" type="ORF">HMPREF9098_1426</name>
</gene>
<dbReference type="PANTHER" id="PTHR46986:SF1">
    <property type="entry name" value="ENDORIBONUCLEASE YBEY, CHLOROPLASTIC"/>
    <property type="match status" value="1"/>
</dbReference>
<dbReference type="HAMAP" id="MF_00009">
    <property type="entry name" value="Endoribonucl_YbeY"/>
    <property type="match status" value="1"/>
</dbReference>
<organism evidence="8 9">
    <name type="scientific">Kingella denitrificans ATCC 33394</name>
    <dbReference type="NCBI Taxonomy" id="888741"/>
    <lineage>
        <taxon>Bacteria</taxon>
        <taxon>Pseudomonadati</taxon>
        <taxon>Pseudomonadota</taxon>
        <taxon>Betaproteobacteria</taxon>
        <taxon>Neisseriales</taxon>
        <taxon>Neisseriaceae</taxon>
        <taxon>Kingella</taxon>
    </lineage>
</organism>
<comment type="subcellular location">
    <subcellularLocation>
        <location evidence="7">Cytoplasm</location>
    </subcellularLocation>
</comment>
<dbReference type="GO" id="GO:0006364">
    <property type="term" value="P:rRNA processing"/>
    <property type="evidence" value="ECO:0007669"/>
    <property type="project" value="UniProtKB-UniRule"/>
</dbReference>
<dbReference type="AlphaFoldDB" id="F0EZZ2"/>
<reference evidence="8 9" key="1">
    <citation type="submission" date="2011-01" db="EMBL/GenBank/DDBJ databases">
        <authorList>
            <person name="Muzny D."/>
            <person name="Qin X."/>
            <person name="Deng J."/>
            <person name="Jiang H."/>
            <person name="Liu Y."/>
            <person name="Qu J."/>
            <person name="Song X.-Z."/>
            <person name="Zhang L."/>
            <person name="Thornton R."/>
            <person name="Coyle M."/>
            <person name="Francisco L."/>
            <person name="Jackson L."/>
            <person name="Javaid M."/>
            <person name="Korchina V."/>
            <person name="Kovar C."/>
            <person name="Mata R."/>
            <person name="Mathew T."/>
            <person name="Ngo R."/>
            <person name="Nguyen L."/>
            <person name="Nguyen N."/>
            <person name="Okwuonu G."/>
            <person name="Ongeri F."/>
            <person name="Pham C."/>
            <person name="Simmons D."/>
            <person name="Wilczek-Boney K."/>
            <person name="Hale W."/>
            <person name="Jakkamsetti A."/>
            <person name="Pham P."/>
            <person name="Ruth R."/>
            <person name="San Lucas F."/>
            <person name="Warren J."/>
            <person name="Zhang J."/>
            <person name="Zhao Z."/>
            <person name="Zhou C."/>
            <person name="Zhu D."/>
            <person name="Lee S."/>
            <person name="Bess C."/>
            <person name="Blankenburg K."/>
            <person name="Forbes L."/>
            <person name="Fu Q."/>
            <person name="Gubbala S."/>
            <person name="Hirani K."/>
            <person name="Jayaseelan J.C."/>
            <person name="Lara F."/>
            <person name="Munidasa M."/>
            <person name="Palculict T."/>
            <person name="Patil S."/>
            <person name="Pu L.-L."/>
            <person name="Saada N."/>
            <person name="Tang L."/>
            <person name="Weissenberger G."/>
            <person name="Zhu Y."/>
            <person name="Hemphill L."/>
            <person name="Shang Y."/>
            <person name="Youmans B."/>
            <person name="Ayvaz T."/>
            <person name="Ross M."/>
            <person name="Santibanez J."/>
            <person name="Aqrawi P."/>
            <person name="Gross S."/>
            <person name="Joshi V."/>
            <person name="Fowler G."/>
            <person name="Nazareth L."/>
            <person name="Reid J."/>
            <person name="Worley K."/>
            <person name="Petrosino J."/>
            <person name="Highlander S."/>
            <person name="Gibbs R."/>
        </authorList>
    </citation>
    <scope>NUCLEOTIDE SEQUENCE [LARGE SCALE GENOMIC DNA]</scope>
    <source>
        <strain evidence="8 9">ATCC 33394</strain>
    </source>
</reference>
<dbReference type="InterPro" id="IPR020549">
    <property type="entry name" value="YbeY_CS"/>
</dbReference>
<comment type="function">
    <text evidence="7">Single strand-specific metallo-endoribonuclease involved in late-stage 70S ribosome quality control and in maturation of the 3' terminus of the 16S rRNA.</text>
</comment>
<dbReference type="GO" id="GO:0008270">
    <property type="term" value="F:zinc ion binding"/>
    <property type="evidence" value="ECO:0007669"/>
    <property type="project" value="UniProtKB-UniRule"/>
</dbReference>
<evidence type="ECO:0000256" key="7">
    <source>
        <dbReference type="HAMAP-Rule" id="MF_00009"/>
    </source>
</evidence>
<evidence type="ECO:0000256" key="1">
    <source>
        <dbReference type="ARBA" id="ARBA00010875"/>
    </source>
</evidence>
<evidence type="ECO:0000256" key="5">
    <source>
        <dbReference type="ARBA" id="ARBA00022801"/>
    </source>
</evidence>
<feature type="binding site" evidence="7">
    <location>
        <position position="131"/>
    </location>
    <ligand>
        <name>Zn(2+)</name>
        <dbReference type="ChEBI" id="CHEBI:29105"/>
        <note>catalytic</note>
    </ligand>
</feature>
<dbReference type="Gene3D" id="3.40.390.30">
    <property type="entry name" value="Metalloproteases ('zincins'), catalytic domain"/>
    <property type="match status" value="1"/>
</dbReference>
<dbReference type="InterPro" id="IPR002036">
    <property type="entry name" value="YbeY"/>
</dbReference>
<evidence type="ECO:0000313" key="9">
    <source>
        <dbReference type="Proteomes" id="UP000004088"/>
    </source>
</evidence>
<dbReference type="GO" id="GO:0004222">
    <property type="term" value="F:metalloendopeptidase activity"/>
    <property type="evidence" value="ECO:0007669"/>
    <property type="project" value="InterPro"/>
</dbReference>
<name>F0EZZ2_9NEIS</name>
<dbReference type="NCBIfam" id="TIGR00043">
    <property type="entry name" value="rRNA maturation RNase YbeY"/>
    <property type="match status" value="1"/>
</dbReference>
<comment type="cofactor">
    <cofactor evidence="7">
        <name>Zn(2+)</name>
        <dbReference type="ChEBI" id="CHEBI:29105"/>
    </cofactor>
    <text evidence="7">Binds 1 zinc ion.</text>
</comment>
<dbReference type="Proteomes" id="UP000004088">
    <property type="component" value="Unassembled WGS sequence"/>
</dbReference>
<proteinExistence type="inferred from homology"/>
<feature type="binding site" evidence="7">
    <location>
        <position position="135"/>
    </location>
    <ligand>
        <name>Zn(2+)</name>
        <dbReference type="ChEBI" id="CHEBI:29105"/>
        <note>catalytic</note>
    </ligand>
</feature>
<evidence type="ECO:0000256" key="2">
    <source>
        <dbReference type="ARBA" id="ARBA00022722"/>
    </source>
</evidence>
<dbReference type="PANTHER" id="PTHR46986">
    <property type="entry name" value="ENDORIBONUCLEASE YBEY, CHLOROPLASTIC"/>
    <property type="match status" value="1"/>
</dbReference>
<dbReference type="RefSeq" id="WP_003783051.1">
    <property type="nucleotide sequence ID" value="NZ_GL870929.1"/>
</dbReference>
<keyword evidence="2 7" id="KW-0540">Nuclease</keyword>
<evidence type="ECO:0000313" key="8">
    <source>
        <dbReference type="EMBL" id="EGC17171.1"/>
    </source>
</evidence>
<keyword evidence="5 7" id="KW-0378">Hydrolase</keyword>
<keyword evidence="9" id="KW-1185">Reference proteome</keyword>
<dbReference type="PROSITE" id="PS01306">
    <property type="entry name" value="UPF0054"/>
    <property type="match status" value="1"/>
</dbReference>
<dbReference type="EMBL" id="AEWV01000022">
    <property type="protein sequence ID" value="EGC17171.1"/>
    <property type="molecule type" value="Genomic_DNA"/>
</dbReference>
<keyword evidence="7" id="KW-0690">Ribosome biogenesis</keyword>
<accession>F0EZZ2</accession>
<comment type="similarity">
    <text evidence="1 7">Belongs to the endoribonuclease YbeY family.</text>
</comment>
<evidence type="ECO:0000256" key="4">
    <source>
        <dbReference type="ARBA" id="ARBA00022759"/>
    </source>
</evidence>
<dbReference type="HOGENOM" id="CLU_106710_0_1_4"/>
<keyword evidence="7" id="KW-0963">Cytoplasm</keyword>
<feature type="binding site" evidence="7">
    <location>
        <position position="141"/>
    </location>
    <ligand>
        <name>Zn(2+)</name>
        <dbReference type="ChEBI" id="CHEBI:29105"/>
        <note>catalytic</note>
    </ligand>
</feature>